<keyword evidence="3" id="KW-1185">Reference proteome</keyword>
<dbReference type="Gene3D" id="3.30.450.180">
    <property type="match status" value="1"/>
</dbReference>
<evidence type="ECO:0000259" key="1">
    <source>
        <dbReference type="PROSITE" id="PS50943"/>
    </source>
</evidence>
<dbReference type="PROSITE" id="PS50943">
    <property type="entry name" value="HTH_CROC1"/>
    <property type="match status" value="1"/>
</dbReference>
<dbReference type="KEGG" id="maga:Mag101_17315"/>
<dbReference type="Proteomes" id="UP000188219">
    <property type="component" value="Chromosome"/>
</dbReference>
<dbReference type="OrthoDB" id="2959414at2"/>
<dbReference type="InterPro" id="IPR041413">
    <property type="entry name" value="MLTR_LBD"/>
</dbReference>
<accession>A0A1Q2M8Y7</accession>
<dbReference type="Gene3D" id="1.10.260.40">
    <property type="entry name" value="lambda repressor-like DNA-binding domains"/>
    <property type="match status" value="1"/>
</dbReference>
<feature type="domain" description="HTH cro/C1-type" evidence="1">
    <location>
        <begin position="13"/>
        <end position="70"/>
    </location>
</feature>
<dbReference type="InterPro" id="IPR010982">
    <property type="entry name" value="Lambda_DNA-bd_dom_sf"/>
</dbReference>
<organism evidence="2 3">
    <name type="scientific">Microbulbifer agarilyticus</name>
    <dbReference type="NCBI Taxonomy" id="260552"/>
    <lineage>
        <taxon>Bacteria</taxon>
        <taxon>Pseudomonadati</taxon>
        <taxon>Pseudomonadota</taxon>
        <taxon>Gammaproteobacteria</taxon>
        <taxon>Cellvibrionales</taxon>
        <taxon>Microbulbiferaceae</taxon>
        <taxon>Microbulbifer</taxon>
    </lineage>
</organism>
<dbReference type="SUPFAM" id="SSF47413">
    <property type="entry name" value="lambda repressor-like DNA-binding domains"/>
    <property type="match status" value="1"/>
</dbReference>
<dbReference type="EMBL" id="CP019650">
    <property type="protein sequence ID" value="AQQ69193.1"/>
    <property type="molecule type" value="Genomic_DNA"/>
</dbReference>
<protein>
    <recommendedName>
        <fullName evidence="1">HTH cro/C1-type domain-containing protein</fullName>
    </recommendedName>
</protein>
<dbReference type="GO" id="GO:0003677">
    <property type="term" value="F:DNA binding"/>
    <property type="evidence" value="ECO:0007669"/>
    <property type="project" value="InterPro"/>
</dbReference>
<dbReference type="STRING" id="260552.Mag101_17315"/>
<dbReference type="SMART" id="SM00530">
    <property type="entry name" value="HTH_XRE"/>
    <property type="match status" value="1"/>
</dbReference>
<sequence>MSDTAYPAFGHLLRFWRKVRGISQEALALNLQSSTRHISFLENGKARPSESLVEAISESLQLGERDSSYLHLAAGYLARSQTVDFATPEFKWLRKATLLSLKAMDPYPAVLMDRYGRLLMVNRSWVAFYRQVVGDDALARVENYFEFLFRRPAEGAAEGTAQESWRHMLAMILMYAQQEALLTNDPIYHGMVRELANHPDVPKDWAEIASQLEPMASYRVQQSYKGKLMRFYNVSLNVGAVGPASYVSEPRLAINTLYPEGEELDLRQEINAELSHPLLFY</sequence>
<dbReference type="Pfam" id="PF17765">
    <property type="entry name" value="MLTR_LBD"/>
    <property type="match status" value="1"/>
</dbReference>
<dbReference type="InterPro" id="IPR001387">
    <property type="entry name" value="Cro/C1-type_HTH"/>
</dbReference>
<evidence type="ECO:0000313" key="3">
    <source>
        <dbReference type="Proteomes" id="UP000188219"/>
    </source>
</evidence>
<reference evidence="2" key="1">
    <citation type="submission" date="2017-02" db="EMBL/GenBank/DDBJ databases">
        <title>Genome of Microbulbifer agarilyticus GP101.</title>
        <authorList>
            <person name="Jung J."/>
            <person name="Bae S.S."/>
            <person name="Baek K."/>
        </authorList>
    </citation>
    <scope>NUCLEOTIDE SEQUENCE [LARGE SCALE GENOMIC DNA]</scope>
    <source>
        <strain evidence="2">GP101</strain>
    </source>
</reference>
<evidence type="ECO:0000313" key="2">
    <source>
        <dbReference type="EMBL" id="AQQ69193.1"/>
    </source>
</evidence>
<dbReference type="AlphaFoldDB" id="A0A1Q2M8Y7"/>
<dbReference type="Pfam" id="PF01381">
    <property type="entry name" value="HTH_3"/>
    <property type="match status" value="1"/>
</dbReference>
<proteinExistence type="predicted"/>
<gene>
    <name evidence="2" type="ORF">Mag101_17315</name>
</gene>
<dbReference type="PANTHER" id="PTHR35010">
    <property type="entry name" value="BLL4672 PROTEIN-RELATED"/>
    <property type="match status" value="1"/>
</dbReference>
<dbReference type="RefSeq" id="WP_077407771.1">
    <property type="nucleotide sequence ID" value="NZ_CP019650.1"/>
</dbReference>
<dbReference type="PANTHER" id="PTHR35010:SF4">
    <property type="entry name" value="BLL5781 PROTEIN"/>
    <property type="match status" value="1"/>
</dbReference>
<name>A0A1Q2M8Y7_9GAMM</name>
<dbReference type="CDD" id="cd00093">
    <property type="entry name" value="HTH_XRE"/>
    <property type="match status" value="1"/>
</dbReference>